<evidence type="ECO:0000256" key="1">
    <source>
        <dbReference type="ARBA" id="ARBA00004141"/>
    </source>
</evidence>
<feature type="transmembrane region" description="Helical" evidence="5">
    <location>
        <begin position="24"/>
        <end position="46"/>
    </location>
</feature>
<keyword evidence="3 5" id="KW-1133">Transmembrane helix</keyword>
<evidence type="ECO:0000256" key="4">
    <source>
        <dbReference type="ARBA" id="ARBA00023136"/>
    </source>
</evidence>
<organism evidence="7">
    <name type="scientific">freshwater metagenome</name>
    <dbReference type="NCBI Taxonomy" id="449393"/>
    <lineage>
        <taxon>unclassified sequences</taxon>
        <taxon>metagenomes</taxon>
        <taxon>ecological metagenomes</taxon>
    </lineage>
</organism>
<evidence type="ECO:0000256" key="3">
    <source>
        <dbReference type="ARBA" id="ARBA00022989"/>
    </source>
</evidence>
<proteinExistence type="predicted"/>
<dbReference type="InterPro" id="IPR037185">
    <property type="entry name" value="EmrE-like"/>
</dbReference>
<evidence type="ECO:0000259" key="6">
    <source>
        <dbReference type="Pfam" id="PF00892"/>
    </source>
</evidence>
<feature type="domain" description="EamA" evidence="6">
    <location>
        <begin position="5"/>
        <end position="129"/>
    </location>
</feature>
<evidence type="ECO:0000256" key="2">
    <source>
        <dbReference type="ARBA" id="ARBA00022692"/>
    </source>
</evidence>
<feature type="transmembrane region" description="Helical" evidence="5">
    <location>
        <begin position="167"/>
        <end position="187"/>
    </location>
</feature>
<feature type="transmembrane region" description="Helical" evidence="5">
    <location>
        <begin position="85"/>
        <end position="106"/>
    </location>
</feature>
<reference evidence="7" key="1">
    <citation type="submission" date="2020-05" db="EMBL/GenBank/DDBJ databases">
        <authorList>
            <person name="Chiriac C."/>
            <person name="Salcher M."/>
            <person name="Ghai R."/>
            <person name="Kavagutti S V."/>
        </authorList>
    </citation>
    <scope>NUCLEOTIDE SEQUENCE</scope>
</reference>
<feature type="transmembrane region" description="Helical" evidence="5">
    <location>
        <begin position="199"/>
        <end position="222"/>
    </location>
</feature>
<keyword evidence="2 5" id="KW-0812">Transmembrane</keyword>
<feature type="transmembrane region" description="Helical" evidence="5">
    <location>
        <begin position="229"/>
        <end position="247"/>
    </location>
</feature>
<dbReference type="InterPro" id="IPR050638">
    <property type="entry name" value="AA-Vitamin_Transporters"/>
</dbReference>
<feature type="transmembrane region" description="Helical" evidence="5">
    <location>
        <begin position="135"/>
        <end position="155"/>
    </location>
</feature>
<feature type="transmembrane region" description="Helical" evidence="5">
    <location>
        <begin position="113"/>
        <end position="129"/>
    </location>
</feature>
<feature type="transmembrane region" description="Helical" evidence="5">
    <location>
        <begin position="253"/>
        <end position="271"/>
    </location>
</feature>
<sequence length="282" mass="29539">MALWIVYIIWGSTYLGIQVAGETIPIMLAASTRFLAAGALMALIVMRSKGSLRMPRREFLSCAIVGALLPGANAVLFFAEQHIDIGIASLLIASVPLWVVVMRLGLREHMPTLAIGGVVIGFAGIALLLRPHGGATTLGITLCVISAVMWAVGSLLSSRLAMPANSLAATSWEMLIGGALMLPFAAFTTHNFDPSVSSIAAWIYLVTIGSVVGYTAYTWLLVNAPIGLVSTYAYVNPVVAIALGIVFRGEHLTTLAIVGAAIVVGSVAVVVREEPPATPTTE</sequence>
<dbReference type="InterPro" id="IPR000620">
    <property type="entry name" value="EamA_dom"/>
</dbReference>
<protein>
    <submittedName>
        <fullName evidence="7">Unannotated protein</fullName>
    </submittedName>
</protein>
<dbReference type="GO" id="GO:0016020">
    <property type="term" value="C:membrane"/>
    <property type="evidence" value="ECO:0007669"/>
    <property type="project" value="UniProtKB-SubCell"/>
</dbReference>
<comment type="subcellular location">
    <subcellularLocation>
        <location evidence="1">Membrane</location>
        <topology evidence="1">Multi-pass membrane protein</topology>
    </subcellularLocation>
</comment>
<dbReference type="PANTHER" id="PTHR32322:SF2">
    <property type="entry name" value="EAMA DOMAIN-CONTAINING PROTEIN"/>
    <property type="match status" value="1"/>
</dbReference>
<dbReference type="SUPFAM" id="SSF103481">
    <property type="entry name" value="Multidrug resistance efflux transporter EmrE"/>
    <property type="match status" value="2"/>
</dbReference>
<evidence type="ECO:0000256" key="5">
    <source>
        <dbReference type="SAM" id="Phobius"/>
    </source>
</evidence>
<keyword evidence="4 5" id="KW-0472">Membrane</keyword>
<accession>A0A6J6Q8Q9</accession>
<dbReference type="AlphaFoldDB" id="A0A6J6Q8Q9"/>
<dbReference type="Pfam" id="PF00892">
    <property type="entry name" value="EamA"/>
    <property type="match status" value="2"/>
</dbReference>
<feature type="transmembrane region" description="Helical" evidence="5">
    <location>
        <begin position="58"/>
        <end position="79"/>
    </location>
</feature>
<gene>
    <name evidence="7" type="ORF">UFOPK2399_01770</name>
</gene>
<dbReference type="PANTHER" id="PTHR32322">
    <property type="entry name" value="INNER MEMBRANE TRANSPORTER"/>
    <property type="match status" value="1"/>
</dbReference>
<feature type="domain" description="EamA" evidence="6">
    <location>
        <begin position="138"/>
        <end position="271"/>
    </location>
</feature>
<dbReference type="EMBL" id="CAEZXP010000007">
    <property type="protein sequence ID" value="CAB4707517.1"/>
    <property type="molecule type" value="Genomic_DNA"/>
</dbReference>
<evidence type="ECO:0000313" key="7">
    <source>
        <dbReference type="EMBL" id="CAB4707517.1"/>
    </source>
</evidence>
<name>A0A6J6Q8Q9_9ZZZZ</name>